<keyword evidence="3" id="KW-0808">Transferase</keyword>
<proteinExistence type="predicted"/>
<dbReference type="eggNOG" id="COG0607">
    <property type="taxonomic scope" value="Bacteria"/>
</dbReference>
<evidence type="ECO:0000313" key="4">
    <source>
        <dbReference type="Proteomes" id="UP000011686"/>
    </source>
</evidence>
<evidence type="ECO:0000259" key="2">
    <source>
        <dbReference type="PROSITE" id="PS50206"/>
    </source>
</evidence>
<dbReference type="Pfam" id="PF00581">
    <property type="entry name" value="Rhodanese"/>
    <property type="match status" value="1"/>
</dbReference>
<dbReference type="HOGENOM" id="CLU_089574_1_5_4"/>
<keyword evidence="1" id="KW-1133">Transmembrane helix</keyword>
<dbReference type="STRING" id="1208918.CDEE_0069"/>
<keyword evidence="1" id="KW-0812">Transmembrane</keyword>
<evidence type="ECO:0000256" key="1">
    <source>
        <dbReference type="SAM" id="Phobius"/>
    </source>
</evidence>
<dbReference type="AlphaFoldDB" id="M1LUZ3"/>
<dbReference type="Gene3D" id="3.40.250.10">
    <property type="entry name" value="Rhodanese-like domain"/>
    <property type="match status" value="1"/>
</dbReference>
<name>M1LUZ3_9PROT</name>
<dbReference type="RefSeq" id="WP_015238733.1">
    <property type="nucleotide sequence ID" value="NC_020283.1"/>
</dbReference>
<reference evidence="3 4" key="1">
    <citation type="journal article" date="2013" name="Genome Biol. Evol.">
        <title>Genome evolution and phylogenomic analysis of candidatus kinetoplastibacterium, the betaproteobacterial endosymbionts of strigomonas and angomonas.</title>
        <authorList>
            <person name="Alves J.M."/>
            <person name="Serrano M.G."/>
            <person name="Maia da Silva F."/>
            <person name="Voegtly L.J."/>
            <person name="Matveyev A.V."/>
            <person name="Teixeira M.M."/>
            <person name="Camargo E.P."/>
            <person name="Buck G.A."/>
        </authorList>
    </citation>
    <scope>NUCLEOTIDE SEQUENCE [LARGE SCALE GENOMIC DNA]</scope>
    <source>
        <strain evidence="3 4">TCC036E</strain>
    </source>
</reference>
<dbReference type="KEGG" id="kct:CDEE_0069"/>
<dbReference type="PATRIC" id="fig|1208918.3.peg.615"/>
<sequence length="140" mass="16185">MNFINFVTQTKNIFFFASALLTGIYLIIGDKKNIFAIDVLETINLINNKHAIILDLRIYSNFEKYHIAQSTNVQLDTLDSYLKKISPDKNIIFIHEDNSLIEKLIINLRKKGFINTFYLSNGMDTWINNDLPVIKGTNKI</sequence>
<dbReference type="CDD" id="cd00158">
    <property type="entry name" value="RHOD"/>
    <property type="match status" value="1"/>
</dbReference>
<dbReference type="InterPro" id="IPR001763">
    <property type="entry name" value="Rhodanese-like_dom"/>
</dbReference>
<dbReference type="InterPro" id="IPR036873">
    <property type="entry name" value="Rhodanese-like_dom_sf"/>
</dbReference>
<dbReference type="SUPFAM" id="SSF52821">
    <property type="entry name" value="Rhodanese/Cell cycle control phosphatase"/>
    <property type="match status" value="1"/>
</dbReference>
<keyword evidence="4" id="KW-1185">Reference proteome</keyword>
<dbReference type="SMART" id="SM00450">
    <property type="entry name" value="RHOD"/>
    <property type="match status" value="1"/>
</dbReference>
<dbReference type="GO" id="GO:0016740">
    <property type="term" value="F:transferase activity"/>
    <property type="evidence" value="ECO:0007669"/>
    <property type="project" value="UniProtKB-KW"/>
</dbReference>
<feature type="domain" description="Rhodanese" evidence="2">
    <location>
        <begin position="47"/>
        <end position="135"/>
    </location>
</feature>
<accession>M1LUZ3</accession>
<dbReference type="Proteomes" id="UP000011686">
    <property type="component" value="Chromosome"/>
</dbReference>
<evidence type="ECO:0000313" key="3">
    <source>
        <dbReference type="EMBL" id="AGF47916.1"/>
    </source>
</evidence>
<gene>
    <name evidence="3" type="ORF">CDEE_0069</name>
</gene>
<dbReference type="EMBL" id="CP003804">
    <property type="protein sequence ID" value="AGF47916.1"/>
    <property type="molecule type" value="Genomic_DNA"/>
</dbReference>
<dbReference type="PROSITE" id="PS50206">
    <property type="entry name" value="RHODANESE_3"/>
    <property type="match status" value="1"/>
</dbReference>
<feature type="transmembrane region" description="Helical" evidence="1">
    <location>
        <begin position="12"/>
        <end position="28"/>
    </location>
</feature>
<protein>
    <submittedName>
        <fullName evidence="3">GlpE sulfurtransferase</fullName>
    </submittedName>
</protein>
<organism evidence="3 4">
    <name type="scientific">Candidatus Kinetoplastidibacterium crithidiae TCC036E</name>
    <dbReference type="NCBI Taxonomy" id="1208918"/>
    <lineage>
        <taxon>Bacteria</taxon>
        <taxon>Pseudomonadati</taxon>
        <taxon>Pseudomonadota</taxon>
        <taxon>Betaproteobacteria</taxon>
        <taxon>Candidatus Kinetoplastidibacterium</taxon>
    </lineage>
</organism>
<keyword evidence="1" id="KW-0472">Membrane</keyword>